<accession>R0JQ96</accession>
<proteinExistence type="predicted"/>
<organism evidence="1 2">
    <name type="scientific">Exserohilum turcicum (strain 28A)</name>
    <name type="common">Northern leaf blight fungus</name>
    <name type="synonym">Setosphaeria turcica</name>
    <dbReference type="NCBI Taxonomy" id="671987"/>
    <lineage>
        <taxon>Eukaryota</taxon>
        <taxon>Fungi</taxon>
        <taxon>Dikarya</taxon>
        <taxon>Ascomycota</taxon>
        <taxon>Pezizomycotina</taxon>
        <taxon>Dothideomycetes</taxon>
        <taxon>Pleosporomycetidae</taxon>
        <taxon>Pleosporales</taxon>
        <taxon>Pleosporineae</taxon>
        <taxon>Pleosporaceae</taxon>
        <taxon>Exserohilum</taxon>
    </lineage>
</organism>
<evidence type="ECO:0000313" key="2">
    <source>
        <dbReference type="Proteomes" id="UP000016935"/>
    </source>
</evidence>
<dbReference type="GeneID" id="19399235"/>
<protein>
    <submittedName>
        <fullName evidence="1">Uncharacterized protein</fullName>
    </submittedName>
</protein>
<dbReference type="Proteomes" id="UP000016935">
    <property type="component" value="Unassembled WGS sequence"/>
</dbReference>
<dbReference type="AlphaFoldDB" id="R0JQ96"/>
<dbReference type="RefSeq" id="XP_008029093.1">
    <property type="nucleotide sequence ID" value="XM_008030902.1"/>
</dbReference>
<dbReference type="HOGENOM" id="CLU_2591304_0_0_1"/>
<gene>
    <name evidence="1" type="ORF">SETTUDRAFT_164774</name>
</gene>
<name>R0JQ96_EXST2</name>
<evidence type="ECO:0000313" key="1">
    <source>
        <dbReference type="EMBL" id="EOA83353.1"/>
    </source>
</evidence>
<dbReference type="EMBL" id="KB908833">
    <property type="protein sequence ID" value="EOA83353.1"/>
    <property type="molecule type" value="Genomic_DNA"/>
</dbReference>
<keyword evidence="2" id="KW-1185">Reference proteome</keyword>
<reference evidence="1 2" key="2">
    <citation type="journal article" date="2013" name="PLoS Genet.">
        <title>Comparative genome structure, secondary metabolite, and effector coding capacity across Cochliobolus pathogens.</title>
        <authorList>
            <person name="Condon B.J."/>
            <person name="Leng Y."/>
            <person name="Wu D."/>
            <person name="Bushley K.E."/>
            <person name="Ohm R.A."/>
            <person name="Otillar R."/>
            <person name="Martin J."/>
            <person name="Schackwitz W."/>
            <person name="Grimwood J."/>
            <person name="MohdZainudin N."/>
            <person name="Xue C."/>
            <person name="Wang R."/>
            <person name="Manning V.A."/>
            <person name="Dhillon B."/>
            <person name="Tu Z.J."/>
            <person name="Steffenson B.J."/>
            <person name="Salamov A."/>
            <person name="Sun H."/>
            <person name="Lowry S."/>
            <person name="LaButti K."/>
            <person name="Han J."/>
            <person name="Copeland A."/>
            <person name="Lindquist E."/>
            <person name="Barry K."/>
            <person name="Schmutz J."/>
            <person name="Baker S.E."/>
            <person name="Ciuffetti L.M."/>
            <person name="Grigoriev I.V."/>
            <person name="Zhong S."/>
            <person name="Turgeon B.G."/>
        </authorList>
    </citation>
    <scope>NUCLEOTIDE SEQUENCE [LARGE SCALE GENOMIC DNA]</scope>
    <source>
        <strain evidence="2">28A</strain>
    </source>
</reference>
<sequence>MDTWVTYSDSGEYVRLVHLHSMVWAVNSSCSVVEGHVSLAQAKDTYGDAQAGLLDTEIEAGLLLRRLGGGVKDWTAKMDA</sequence>
<reference evidence="1 2" key="1">
    <citation type="journal article" date="2012" name="PLoS Pathog.">
        <title>Diverse lifestyles and strategies of plant pathogenesis encoded in the genomes of eighteen Dothideomycetes fungi.</title>
        <authorList>
            <person name="Ohm R.A."/>
            <person name="Feau N."/>
            <person name="Henrissat B."/>
            <person name="Schoch C.L."/>
            <person name="Horwitz B.A."/>
            <person name="Barry K.W."/>
            <person name="Condon B.J."/>
            <person name="Copeland A.C."/>
            <person name="Dhillon B."/>
            <person name="Glaser F."/>
            <person name="Hesse C.N."/>
            <person name="Kosti I."/>
            <person name="LaButti K."/>
            <person name="Lindquist E.A."/>
            <person name="Lucas S."/>
            <person name="Salamov A.A."/>
            <person name="Bradshaw R.E."/>
            <person name="Ciuffetti L."/>
            <person name="Hamelin R.C."/>
            <person name="Kema G.H.J."/>
            <person name="Lawrence C."/>
            <person name="Scott J.A."/>
            <person name="Spatafora J.W."/>
            <person name="Turgeon B.G."/>
            <person name="de Wit P.J.G.M."/>
            <person name="Zhong S."/>
            <person name="Goodwin S.B."/>
            <person name="Grigoriev I.V."/>
        </authorList>
    </citation>
    <scope>NUCLEOTIDE SEQUENCE [LARGE SCALE GENOMIC DNA]</scope>
    <source>
        <strain evidence="2">28A</strain>
    </source>
</reference>